<dbReference type="Proteomes" id="UP000319578">
    <property type="component" value="Unassembled WGS sequence"/>
</dbReference>
<reference evidence="11" key="2">
    <citation type="submission" date="2015-07" db="EMBL/GenBank/DDBJ databases">
        <title>MeaNS - Measles Nucleotide Surveillance Program.</title>
        <authorList>
            <person name="Tran T."/>
            <person name="Druce J."/>
        </authorList>
    </citation>
    <scope>NUCLEOTIDE SEQUENCE</scope>
    <source>
        <strain evidence="11">DSM 9887</strain>
    </source>
</reference>
<keyword evidence="13" id="KW-1185">Reference proteome</keyword>
<evidence type="ECO:0000256" key="1">
    <source>
        <dbReference type="ARBA" id="ARBA00004651"/>
    </source>
</evidence>
<dbReference type="GO" id="GO:0043190">
    <property type="term" value="C:ATP-binding cassette (ABC) transporter complex"/>
    <property type="evidence" value="ECO:0007669"/>
    <property type="project" value="InterPro"/>
</dbReference>
<comment type="similarity">
    <text evidence="2 8">Belongs to the ABC-2 integral membrane protein family.</text>
</comment>
<dbReference type="PANTHER" id="PTHR30294">
    <property type="entry name" value="MEMBRANE COMPONENT OF ABC TRANSPORTER YHHJ-RELATED"/>
    <property type="match status" value="1"/>
</dbReference>
<accession>A0A0K9Z0N6</accession>
<keyword evidence="3 8" id="KW-0813">Transport</keyword>
<dbReference type="AlphaFoldDB" id="A0A0K9Z0N6"/>
<feature type="transmembrane region" description="Helical" evidence="8">
    <location>
        <begin position="188"/>
        <end position="207"/>
    </location>
</feature>
<dbReference type="InterPro" id="IPR047817">
    <property type="entry name" value="ABC2_TM_bact-type"/>
</dbReference>
<feature type="transmembrane region" description="Helical" evidence="8">
    <location>
        <begin position="350"/>
        <end position="370"/>
    </location>
</feature>
<feature type="transmembrane region" description="Helical" evidence="8">
    <location>
        <begin position="263"/>
        <end position="288"/>
    </location>
</feature>
<comment type="caution">
    <text evidence="11">The sequence shown here is derived from an EMBL/GenBank/DDBJ whole genome shotgun (WGS) entry which is preliminary data.</text>
</comment>
<dbReference type="Pfam" id="PF12698">
    <property type="entry name" value="ABC2_membrane_3"/>
    <property type="match status" value="1"/>
</dbReference>
<evidence type="ECO:0000313" key="10">
    <source>
        <dbReference type="EMBL" id="GED67961.1"/>
    </source>
</evidence>
<dbReference type="PROSITE" id="PS51012">
    <property type="entry name" value="ABC_TM2"/>
    <property type="match status" value="1"/>
</dbReference>
<evidence type="ECO:0000256" key="3">
    <source>
        <dbReference type="ARBA" id="ARBA00022448"/>
    </source>
</evidence>
<feature type="transmembrane region" description="Helical" evidence="8">
    <location>
        <begin position="228"/>
        <end position="251"/>
    </location>
</feature>
<proteinExistence type="inferred from homology"/>
<dbReference type="PRINTS" id="PR00164">
    <property type="entry name" value="ABC2TRNSPORT"/>
</dbReference>
<feature type="domain" description="ABC transmembrane type-2" evidence="9">
    <location>
        <begin position="151"/>
        <end position="375"/>
    </location>
</feature>
<keyword evidence="4 8" id="KW-1003">Cell membrane</keyword>
<dbReference type="InterPro" id="IPR013525">
    <property type="entry name" value="ABC2_TM"/>
</dbReference>
<reference evidence="12" key="1">
    <citation type="submission" date="2015-07" db="EMBL/GenBank/DDBJ databases">
        <title>Genome sequencing project for genomic taxonomy and phylogenomics of Bacillus-like bacteria.</title>
        <authorList>
            <person name="Liu B."/>
            <person name="Wang J."/>
            <person name="Zhu Y."/>
            <person name="Liu G."/>
            <person name="Chen Q."/>
            <person name="Chen Z."/>
            <person name="Lan J."/>
            <person name="Che J."/>
            <person name="Ge C."/>
            <person name="Shi H."/>
            <person name="Pan Z."/>
            <person name="Liu X."/>
        </authorList>
    </citation>
    <scope>NUCLEOTIDE SEQUENCE [LARGE SCALE GENOMIC DNA]</scope>
    <source>
        <strain evidence="12">DSM 9887</strain>
    </source>
</reference>
<dbReference type="PATRIC" id="fig|54915.3.peg.5485"/>
<protein>
    <recommendedName>
        <fullName evidence="8">Transport permease protein</fullName>
    </recommendedName>
</protein>
<comment type="subcellular location">
    <subcellularLocation>
        <location evidence="1 8">Cell membrane</location>
        <topology evidence="1 8">Multi-pass membrane protein</topology>
    </subcellularLocation>
</comment>
<keyword evidence="5 8" id="KW-0812">Transmembrane</keyword>
<dbReference type="OrthoDB" id="266913at2"/>
<dbReference type="Proteomes" id="UP000036834">
    <property type="component" value="Unassembled WGS sequence"/>
</dbReference>
<dbReference type="InterPro" id="IPR000412">
    <property type="entry name" value="ABC_2_transport"/>
</dbReference>
<dbReference type="Gene3D" id="3.40.1710.10">
    <property type="entry name" value="abc type-2 transporter like domain"/>
    <property type="match status" value="1"/>
</dbReference>
<dbReference type="EMBL" id="LGIQ01000002">
    <property type="protein sequence ID" value="KNB74427.1"/>
    <property type="molecule type" value="Genomic_DNA"/>
</dbReference>
<evidence type="ECO:0000259" key="9">
    <source>
        <dbReference type="PROSITE" id="PS51012"/>
    </source>
</evidence>
<reference evidence="10 13" key="3">
    <citation type="submission" date="2019-06" db="EMBL/GenBank/DDBJ databases">
        <title>Whole genome shotgun sequence of Brevibacillus reuszeri NBRC 15719.</title>
        <authorList>
            <person name="Hosoyama A."/>
            <person name="Uohara A."/>
            <person name="Ohji S."/>
            <person name="Ichikawa N."/>
        </authorList>
    </citation>
    <scope>NUCLEOTIDE SEQUENCE [LARGE SCALE GENOMIC DNA]</scope>
    <source>
        <strain evidence="10 13">NBRC 15719</strain>
    </source>
</reference>
<gene>
    <name evidence="11" type="ORF">ADS79_01665</name>
    <name evidence="10" type="ORF">BRE01_16630</name>
</gene>
<evidence type="ECO:0000313" key="12">
    <source>
        <dbReference type="Proteomes" id="UP000036834"/>
    </source>
</evidence>
<dbReference type="InterPro" id="IPR051449">
    <property type="entry name" value="ABC-2_transporter_component"/>
</dbReference>
<evidence type="ECO:0000256" key="8">
    <source>
        <dbReference type="RuleBase" id="RU361157"/>
    </source>
</evidence>
<name>A0A0K9Z0N6_9BACL</name>
<sequence length="382" mass="42436">MSEMMWLIRKTLKDTFRSKRNWFVYIGLPIVGVLISMLIYSSVSTSTIRVGVINQDGSQPITLDTIRFMEGLSHVKVTVTDEQTLQSDIVKGNLDTGIIFEEGFADSIRRGQPDHLNMVSVKGIQVTAYVKTMLQSYLGNIAAIGKEAKGDEAAFSSIYAAYSQRNFTLAAQAMPNTSITKEMTYRSLGFLISFMMFSAVNMSEIILKEKENRTFLRLLSSPMSARMYVISNVVVNMLLMLVQIVVTLFVMKNVFHIDSGITYGQMIPALLLFALAAVALSLLIVAFAKSTSGAGALQNLIITPSCLLAGCYFPMEIMPDTVRKISNFLPQHWLLDMINKLQQGQALSSLTMNMAILLGFAVVFALIAIYRFGRNNDSRQFV</sequence>
<keyword evidence="7 8" id="KW-0472">Membrane</keyword>
<evidence type="ECO:0000256" key="6">
    <source>
        <dbReference type="ARBA" id="ARBA00022989"/>
    </source>
</evidence>
<organism evidence="11 12">
    <name type="scientific">Brevibacillus reuszeri</name>
    <dbReference type="NCBI Taxonomy" id="54915"/>
    <lineage>
        <taxon>Bacteria</taxon>
        <taxon>Bacillati</taxon>
        <taxon>Bacillota</taxon>
        <taxon>Bacilli</taxon>
        <taxon>Bacillales</taxon>
        <taxon>Paenibacillaceae</taxon>
        <taxon>Brevibacillus</taxon>
    </lineage>
</organism>
<dbReference type="GO" id="GO:0140359">
    <property type="term" value="F:ABC-type transporter activity"/>
    <property type="evidence" value="ECO:0007669"/>
    <property type="project" value="InterPro"/>
</dbReference>
<evidence type="ECO:0000256" key="4">
    <source>
        <dbReference type="ARBA" id="ARBA00022475"/>
    </source>
</evidence>
<evidence type="ECO:0000256" key="7">
    <source>
        <dbReference type="ARBA" id="ARBA00023136"/>
    </source>
</evidence>
<feature type="transmembrane region" description="Helical" evidence="8">
    <location>
        <begin position="21"/>
        <end position="40"/>
    </location>
</feature>
<evidence type="ECO:0000256" key="2">
    <source>
        <dbReference type="ARBA" id="ARBA00007783"/>
    </source>
</evidence>
<feature type="transmembrane region" description="Helical" evidence="8">
    <location>
        <begin position="295"/>
        <end position="315"/>
    </location>
</feature>
<dbReference type="RefSeq" id="WP_049736671.1">
    <property type="nucleotide sequence ID" value="NZ_BJON01000006.1"/>
</dbReference>
<dbReference type="PANTHER" id="PTHR30294:SF45">
    <property type="entry name" value="LINEARMYCIN RESISTANCE PERMEASE PROTEIN LNRN"/>
    <property type="match status" value="1"/>
</dbReference>
<dbReference type="STRING" id="54915.ADS79_01665"/>
<evidence type="ECO:0000313" key="13">
    <source>
        <dbReference type="Proteomes" id="UP000319578"/>
    </source>
</evidence>
<evidence type="ECO:0000256" key="5">
    <source>
        <dbReference type="ARBA" id="ARBA00022692"/>
    </source>
</evidence>
<dbReference type="EMBL" id="BJON01000006">
    <property type="protein sequence ID" value="GED67961.1"/>
    <property type="molecule type" value="Genomic_DNA"/>
</dbReference>
<keyword evidence="6 8" id="KW-1133">Transmembrane helix</keyword>
<evidence type="ECO:0000313" key="11">
    <source>
        <dbReference type="EMBL" id="KNB74427.1"/>
    </source>
</evidence>